<comment type="similarity">
    <text evidence="1">Belongs to the ACBP family.</text>
</comment>
<reference evidence="5" key="1">
    <citation type="journal article" date="2018" name="Nat. Microbiol.">
        <title>Leveraging single-cell genomics to expand the fungal tree of life.</title>
        <authorList>
            <person name="Ahrendt S.R."/>
            <person name="Quandt C.A."/>
            <person name="Ciobanu D."/>
            <person name="Clum A."/>
            <person name="Salamov A."/>
            <person name="Andreopoulos B."/>
            <person name="Cheng J.F."/>
            <person name="Woyke T."/>
            <person name="Pelin A."/>
            <person name="Henrissat B."/>
            <person name="Reynolds N.K."/>
            <person name="Benny G.L."/>
            <person name="Smith M.E."/>
            <person name="James T.Y."/>
            <person name="Grigoriev I.V."/>
        </authorList>
    </citation>
    <scope>NUCLEOTIDE SEQUENCE [LARGE SCALE GENOMIC DNA]</scope>
    <source>
        <strain evidence="5">Baker2002</strain>
    </source>
</reference>
<dbReference type="Pfam" id="PF00887">
    <property type="entry name" value="ACBP"/>
    <property type="match status" value="1"/>
</dbReference>
<gene>
    <name evidence="4" type="ORF">METBISCDRAFT_6284</name>
</gene>
<evidence type="ECO:0000256" key="1">
    <source>
        <dbReference type="ARBA" id="ARBA00005567"/>
    </source>
</evidence>
<dbReference type="Gene3D" id="1.20.80.10">
    <property type="match status" value="1"/>
</dbReference>
<keyword evidence="5" id="KW-1185">Reference proteome</keyword>
<proteinExistence type="inferred from homology"/>
<dbReference type="PRINTS" id="PR00689">
    <property type="entry name" value="ACOABINDINGP"/>
</dbReference>
<dbReference type="PANTHER" id="PTHR23310:SF62">
    <property type="entry name" value="ACYL-COA BINDING PROTEIN 1, ISOFORM A"/>
    <property type="match status" value="1"/>
</dbReference>
<dbReference type="Proteomes" id="UP000268321">
    <property type="component" value="Unassembled WGS sequence"/>
</dbReference>
<feature type="domain" description="ACB" evidence="3">
    <location>
        <begin position="1"/>
        <end position="72"/>
    </location>
</feature>
<dbReference type="SUPFAM" id="SSF47027">
    <property type="entry name" value="Acyl-CoA binding protein"/>
    <property type="match status" value="1"/>
</dbReference>
<dbReference type="InterPro" id="IPR035984">
    <property type="entry name" value="Acyl-CoA-binding_sf"/>
</dbReference>
<dbReference type="PANTHER" id="PTHR23310">
    <property type="entry name" value="ACYL-COA-BINDING PROTEIN, ACBP"/>
    <property type="match status" value="1"/>
</dbReference>
<dbReference type="EMBL" id="ML004448">
    <property type="protein sequence ID" value="RKP31018.1"/>
    <property type="molecule type" value="Genomic_DNA"/>
</dbReference>
<evidence type="ECO:0000313" key="5">
    <source>
        <dbReference type="Proteomes" id="UP000268321"/>
    </source>
</evidence>
<dbReference type="OrthoDB" id="346910at2759"/>
<evidence type="ECO:0000259" key="3">
    <source>
        <dbReference type="PROSITE" id="PS51228"/>
    </source>
</evidence>
<sequence length="72" mass="8139">VSKLAKTPDSSEMLQLYGLYKQAISGDNKTPVPLAINFITKQKWLAWNKQNGKSREDAEKEYIALVDQLSVK</sequence>
<dbReference type="InterPro" id="IPR000582">
    <property type="entry name" value="Acyl-CoA-binding_protein"/>
</dbReference>
<feature type="non-terminal residue" evidence="4">
    <location>
        <position position="72"/>
    </location>
</feature>
<dbReference type="GO" id="GO:0000062">
    <property type="term" value="F:fatty-acyl-CoA binding"/>
    <property type="evidence" value="ECO:0007669"/>
    <property type="project" value="InterPro"/>
</dbReference>
<feature type="non-terminal residue" evidence="4">
    <location>
        <position position="1"/>
    </location>
</feature>
<name>A0A4P9ZE17_9ASCO</name>
<dbReference type="PROSITE" id="PS51228">
    <property type="entry name" value="ACB_2"/>
    <property type="match status" value="1"/>
</dbReference>
<keyword evidence="2" id="KW-0446">Lipid-binding</keyword>
<protein>
    <submittedName>
        <fullName evidence="4">Acyl-CoA-binding protein 2</fullName>
    </submittedName>
</protein>
<evidence type="ECO:0000313" key="4">
    <source>
        <dbReference type="EMBL" id="RKP31018.1"/>
    </source>
</evidence>
<dbReference type="InterPro" id="IPR014352">
    <property type="entry name" value="FERM/acyl-CoA-bd_prot_sf"/>
</dbReference>
<accession>A0A4P9ZE17</accession>
<dbReference type="GO" id="GO:0006631">
    <property type="term" value="P:fatty acid metabolic process"/>
    <property type="evidence" value="ECO:0007669"/>
    <property type="project" value="TreeGrafter"/>
</dbReference>
<organism evidence="4 5">
    <name type="scientific">Metschnikowia bicuspidata</name>
    <dbReference type="NCBI Taxonomy" id="27322"/>
    <lineage>
        <taxon>Eukaryota</taxon>
        <taxon>Fungi</taxon>
        <taxon>Dikarya</taxon>
        <taxon>Ascomycota</taxon>
        <taxon>Saccharomycotina</taxon>
        <taxon>Pichiomycetes</taxon>
        <taxon>Metschnikowiaceae</taxon>
        <taxon>Metschnikowia</taxon>
    </lineage>
</organism>
<evidence type="ECO:0000256" key="2">
    <source>
        <dbReference type="ARBA" id="ARBA00023121"/>
    </source>
</evidence>
<dbReference type="AlphaFoldDB" id="A0A4P9ZE17"/>